<sequence>MQLFHSSQCTLVHYVVCMQSFEACTDTHIALKGSEVVVDQAGLVLWDSFLISISNGPLNTTAELLHYCSAVCHCTEVEFTISAKCPYLLALNVFVTIGINSVQMTSSAYFSAC</sequence>
<reference evidence="1" key="1">
    <citation type="submission" date="2019-09" db="EMBL/GenBank/DDBJ databases">
        <title>Organ-specific transcriptomic study of the physiology of the cattle tick, Rhipicephalus microplus.</title>
        <authorList>
            <person name="Tirloni L."/>
            <person name="Braz G."/>
            <person name="Gandara A.C.P."/>
            <person name="Sabadin G.A."/>
            <person name="da Silva R.M."/>
            <person name="Guizzo M.G."/>
            <person name="Machado J.A."/>
            <person name="Costa E.P."/>
            <person name="Gomes H.F."/>
            <person name="Moraes J."/>
            <person name="Mota M.B.S."/>
            <person name="Mesquita R.D."/>
            <person name="Alvarenga P.H."/>
            <person name="Alves F."/>
            <person name="Seixas A."/>
            <person name="da Fonseca R.N."/>
            <person name="Fogaca A."/>
            <person name="Logullo C."/>
            <person name="Tanaka A."/>
            <person name="Daffre S."/>
            <person name="Termignoni C."/>
            <person name="Vaz I.S.Jr."/>
            <person name="Oliveira P.L."/>
            <person name="Ribeiro J.M."/>
        </authorList>
    </citation>
    <scope>NUCLEOTIDE SEQUENCE</scope>
    <source>
        <strain evidence="1">Porto Alegre</strain>
    </source>
</reference>
<accession>A0A6M2DAN9</accession>
<evidence type="ECO:0000313" key="1">
    <source>
        <dbReference type="EMBL" id="NOV42720.1"/>
    </source>
</evidence>
<proteinExistence type="predicted"/>
<dbReference type="EMBL" id="GHWJ01009983">
    <property type="protein sequence ID" value="NOV42720.1"/>
    <property type="molecule type" value="Transcribed_RNA"/>
</dbReference>
<dbReference type="AlphaFoldDB" id="A0A6M2DAN9"/>
<organism evidence="1">
    <name type="scientific">Rhipicephalus microplus</name>
    <name type="common">Cattle tick</name>
    <name type="synonym">Boophilus microplus</name>
    <dbReference type="NCBI Taxonomy" id="6941"/>
    <lineage>
        <taxon>Eukaryota</taxon>
        <taxon>Metazoa</taxon>
        <taxon>Ecdysozoa</taxon>
        <taxon>Arthropoda</taxon>
        <taxon>Chelicerata</taxon>
        <taxon>Arachnida</taxon>
        <taxon>Acari</taxon>
        <taxon>Parasitiformes</taxon>
        <taxon>Ixodida</taxon>
        <taxon>Ixodoidea</taxon>
        <taxon>Ixodidae</taxon>
        <taxon>Rhipicephalinae</taxon>
        <taxon>Rhipicephalus</taxon>
        <taxon>Boophilus</taxon>
    </lineage>
</organism>
<name>A0A6M2DAN9_RHIMP</name>
<protein>
    <submittedName>
        <fullName evidence="1">Putative secreted protein</fullName>
    </submittedName>
</protein>